<evidence type="ECO:0000256" key="1">
    <source>
        <dbReference type="ARBA" id="ARBA00004651"/>
    </source>
</evidence>
<organism evidence="7">
    <name type="scientific">uncultured Aureispira sp</name>
    <dbReference type="NCBI Taxonomy" id="1331704"/>
    <lineage>
        <taxon>Bacteria</taxon>
        <taxon>Pseudomonadati</taxon>
        <taxon>Bacteroidota</taxon>
        <taxon>Saprospiria</taxon>
        <taxon>Saprospirales</taxon>
        <taxon>Saprospiraceae</taxon>
        <taxon>Aureispira</taxon>
        <taxon>environmental samples</taxon>
    </lineage>
</organism>
<evidence type="ECO:0000256" key="6">
    <source>
        <dbReference type="SAM" id="Phobius"/>
    </source>
</evidence>
<feature type="transmembrane region" description="Helical" evidence="6">
    <location>
        <begin position="77"/>
        <end position="99"/>
    </location>
</feature>
<dbReference type="GO" id="GO:0015171">
    <property type="term" value="F:amino acid transmembrane transporter activity"/>
    <property type="evidence" value="ECO:0007669"/>
    <property type="project" value="TreeGrafter"/>
</dbReference>
<dbReference type="EMBL" id="CACVAQ010000163">
    <property type="protein sequence ID" value="CAA6810299.1"/>
    <property type="molecule type" value="Genomic_DNA"/>
</dbReference>
<protein>
    <submittedName>
        <fullName evidence="7">Lysine exporter protein (LYSE/YGGA)</fullName>
    </submittedName>
</protein>
<accession>A0A6S6SPA4</accession>
<sequence>MIVNAILEGALAGLILSVFVGPIFFTMLQLGVEHGFRAAFALALGQWVSDFLYIFLAFWGAIWVEDIIGDPIKKATFVWYSGTIGGGLLLLFGAGLLLTKSVSTKPIAKRGGGTIEEEGLITDKKLSKKAYFAYFFQGFLINTINPTPLLFWMGLMAFAINSKYIGGATAALYVAVMTVVILTDCSKILLAKAIRNKLKAQHFLYVRRLAGLVLGGFGLVLLLKVTML</sequence>
<feature type="transmembrane region" description="Helical" evidence="6">
    <location>
        <begin position="204"/>
        <end position="223"/>
    </location>
</feature>
<reference evidence="7" key="1">
    <citation type="submission" date="2020-01" db="EMBL/GenBank/DDBJ databases">
        <authorList>
            <person name="Meier V. D."/>
            <person name="Meier V D."/>
        </authorList>
    </citation>
    <scope>NUCLEOTIDE SEQUENCE</scope>
    <source>
        <strain evidence="7">HLG_WM_MAG_10</strain>
    </source>
</reference>
<feature type="transmembrane region" description="Helical" evidence="6">
    <location>
        <begin position="40"/>
        <end position="62"/>
    </location>
</feature>
<keyword evidence="3 6" id="KW-0812">Transmembrane</keyword>
<dbReference type="Pfam" id="PF01810">
    <property type="entry name" value="LysE"/>
    <property type="match status" value="1"/>
</dbReference>
<dbReference type="InterPro" id="IPR001123">
    <property type="entry name" value="LeuE-type"/>
</dbReference>
<dbReference type="GO" id="GO:0005886">
    <property type="term" value="C:plasma membrane"/>
    <property type="evidence" value="ECO:0007669"/>
    <property type="project" value="UniProtKB-SubCell"/>
</dbReference>
<dbReference type="PANTHER" id="PTHR30086:SF20">
    <property type="entry name" value="ARGININE EXPORTER PROTEIN ARGO-RELATED"/>
    <property type="match status" value="1"/>
</dbReference>
<keyword evidence="5 6" id="KW-0472">Membrane</keyword>
<evidence type="ECO:0000256" key="3">
    <source>
        <dbReference type="ARBA" id="ARBA00022692"/>
    </source>
</evidence>
<keyword evidence="4 6" id="KW-1133">Transmembrane helix</keyword>
<proteinExistence type="predicted"/>
<name>A0A6S6SPA4_9BACT</name>
<dbReference type="AlphaFoldDB" id="A0A6S6SPA4"/>
<evidence type="ECO:0000256" key="5">
    <source>
        <dbReference type="ARBA" id="ARBA00023136"/>
    </source>
</evidence>
<dbReference type="PANTHER" id="PTHR30086">
    <property type="entry name" value="ARGININE EXPORTER PROTEIN ARGO"/>
    <property type="match status" value="1"/>
</dbReference>
<evidence type="ECO:0000256" key="4">
    <source>
        <dbReference type="ARBA" id="ARBA00022989"/>
    </source>
</evidence>
<feature type="transmembrane region" description="Helical" evidence="6">
    <location>
        <begin position="164"/>
        <end position="183"/>
    </location>
</feature>
<feature type="transmembrane region" description="Helical" evidence="6">
    <location>
        <begin position="6"/>
        <end position="28"/>
    </location>
</feature>
<evidence type="ECO:0000313" key="7">
    <source>
        <dbReference type="EMBL" id="CAA6810299.1"/>
    </source>
</evidence>
<gene>
    <name evidence="7" type="ORF">HELGO_WM36929</name>
</gene>
<feature type="transmembrane region" description="Helical" evidence="6">
    <location>
        <begin position="131"/>
        <end position="152"/>
    </location>
</feature>
<comment type="subcellular location">
    <subcellularLocation>
        <location evidence="1">Cell membrane</location>
        <topology evidence="1">Multi-pass membrane protein</topology>
    </subcellularLocation>
</comment>
<evidence type="ECO:0000256" key="2">
    <source>
        <dbReference type="ARBA" id="ARBA00022475"/>
    </source>
</evidence>
<keyword evidence="2" id="KW-1003">Cell membrane</keyword>